<dbReference type="PANTHER" id="PTHR38926">
    <property type="entry name" value="F-BOX DOMAIN CONTAINING PROTEIN, EXPRESSED"/>
    <property type="match status" value="1"/>
</dbReference>
<evidence type="ECO:0000313" key="3">
    <source>
        <dbReference type="Proteomes" id="UP001085076"/>
    </source>
</evidence>
<sequence length="244" mass="26841">MNLFQLSSPPHRTVVVVCGCAIATASLQLAITIGYRNLAVVAGSSSPAATACCCCVIAAAEHWKLLNVMQIPMSLISNAVVESCVGSLSFLIVMDISYSLNINSKSIKSFVNNCKCLIHLRRNIPPTPPEIKFNHGNHTVSQVDEEVAMVVANTMPKLEQLELANSRFSDHGLGAILTNYKALCILDITGCWNVRMDGDVGLRCDSIENFMNLWYHYYEYDYLSFSADEGRNKESDDSDDDYGV</sequence>
<evidence type="ECO:0000256" key="1">
    <source>
        <dbReference type="SAM" id="Phobius"/>
    </source>
</evidence>
<dbReference type="AlphaFoldDB" id="A0A9D5BX30"/>
<dbReference type="InterPro" id="IPR032675">
    <property type="entry name" value="LRR_dom_sf"/>
</dbReference>
<protein>
    <submittedName>
        <fullName evidence="2">Uncharacterized protein</fullName>
    </submittedName>
</protein>
<gene>
    <name evidence="2" type="ORF">J5N97_030219</name>
</gene>
<dbReference type="PANTHER" id="PTHR38926:SF81">
    <property type="entry name" value="F-BOX DOMAIN-CONTAINING PROTEIN"/>
    <property type="match status" value="1"/>
</dbReference>
<comment type="caution">
    <text evidence="2">The sequence shown here is derived from an EMBL/GenBank/DDBJ whole genome shotgun (WGS) entry which is preliminary data.</text>
</comment>
<feature type="transmembrane region" description="Helical" evidence="1">
    <location>
        <begin position="12"/>
        <end position="31"/>
    </location>
</feature>
<keyword evidence="1" id="KW-1133">Transmembrane helix</keyword>
<dbReference type="SUPFAM" id="SSF52047">
    <property type="entry name" value="RNI-like"/>
    <property type="match status" value="1"/>
</dbReference>
<dbReference type="Gene3D" id="3.80.10.10">
    <property type="entry name" value="Ribonuclease Inhibitor"/>
    <property type="match status" value="1"/>
</dbReference>
<organism evidence="2 3">
    <name type="scientific">Dioscorea zingiberensis</name>
    <dbReference type="NCBI Taxonomy" id="325984"/>
    <lineage>
        <taxon>Eukaryota</taxon>
        <taxon>Viridiplantae</taxon>
        <taxon>Streptophyta</taxon>
        <taxon>Embryophyta</taxon>
        <taxon>Tracheophyta</taxon>
        <taxon>Spermatophyta</taxon>
        <taxon>Magnoliopsida</taxon>
        <taxon>Liliopsida</taxon>
        <taxon>Dioscoreales</taxon>
        <taxon>Dioscoreaceae</taxon>
        <taxon>Dioscorea</taxon>
    </lineage>
</organism>
<dbReference type="EMBL" id="JAGGNH010000010">
    <property type="protein sequence ID" value="KAJ0962391.1"/>
    <property type="molecule type" value="Genomic_DNA"/>
</dbReference>
<name>A0A9D5BX30_9LILI</name>
<reference evidence="2" key="2">
    <citation type="journal article" date="2022" name="Hortic Res">
        <title>The genome of Dioscorea zingiberensis sheds light on the biosynthesis, origin and evolution of the medicinally important diosgenin saponins.</title>
        <authorList>
            <person name="Li Y."/>
            <person name="Tan C."/>
            <person name="Li Z."/>
            <person name="Guo J."/>
            <person name="Li S."/>
            <person name="Chen X."/>
            <person name="Wang C."/>
            <person name="Dai X."/>
            <person name="Yang H."/>
            <person name="Song W."/>
            <person name="Hou L."/>
            <person name="Xu J."/>
            <person name="Tong Z."/>
            <person name="Xu A."/>
            <person name="Yuan X."/>
            <person name="Wang W."/>
            <person name="Yang Q."/>
            <person name="Chen L."/>
            <person name="Sun Z."/>
            <person name="Wang K."/>
            <person name="Pan B."/>
            <person name="Chen J."/>
            <person name="Bao Y."/>
            <person name="Liu F."/>
            <person name="Qi X."/>
            <person name="Gang D.R."/>
            <person name="Wen J."/>
            <person name="Li J."/>
        </authorList>
    </citation>
    <scope>NUCLEOTIDE SEQUENCE</scope>
    <source>
        <strain evidence="2">Dzin_1.0</strain>
    </source>
</reference>
<dbReference type="OrthoDB" id="764588at2759"/>
<keyword evidence="3" id="KW-1185">Reference proteome</keyword>
<keyword evidence="1" id="KW-0812">Transmembrane</keyword>
<reference evidence="2" key="1">
    <citation type="submission" date="2021-03" db="EMBL/GenBank/DDBJ databases">
        <authorList>
            <person name="Li Z."/>
            <person name="Yang C."/>
        </authorList>
    </citation>
    <scope>NUCLEOTIDE SEQUENCE</scope>
    <source>
        <strain evidence="2">Dzin_1.0</strain>
        <tissue evidence="2">Leaf</tissue>
    </source>
</reference>
<proteinExistence type="predicted"/>
<accession>A0A9D5BX30</accession>
<evidence type="ECO:0000313" key="2">
    <source>
        <dbReference type="EMBL" id="KAJ0962391.1"/>
    </source>
</evidence>
<keyword evidence="1" id="KW-0472">Membrane</keyword>
<dbReference type="Proteomes" id="UP001085076">
    <property type="component" value="Miscellaneous, Linkage group lg10"/>
</dbReference>